<protein>
    <submittedName>
        <fullName evidence="4">CHAP domain containing protein</fullName>
    </submittedName>
</protein>
<feature type="signal peptide" evidence="2">
    <location>
        <begin position="1"/>
        <end position="34"/>
    </location>
</feature>
<dbReference type="Proteomes" id="UP000000628">
    <property type="component" value="Chromosome"/>
</dbReference>
<evidence type="ECO:0000313" key="4">
    <source>
        <dbReference type="EMBL" id="ACV09492.1"/>
    </source>
</evidence>
<dbReference type="EMBL" id="CP001706">
    <property type="protein sequence ID" value="ACV09492.1"/>
    <property type="molecule type" value="Genomic_DNA"/>
</dbReference>
<feature type="compositionally biased region" description="Low complexity" evidence="1">
    <location>
        <begin position="167"/>
        <end position="182"/>
    </location>
</feature>
<dbReference type="KEGG" id="jde:Jden_1849"/>
<evidence type="ECO:0000256" key="2">
    <source>
        <dbReference type="SAM" id="SignalP"/>
    </source>
</evidence>
<evidence type="ECO:0000256" key="1">
    <source>
        <dbReference type="SAM" id="MobiDB-lite"/>
    </source>
</evidence>
<dbReference type="RefSeq" id="WP_015772120.1">
    <property type="nucleotide sequence ID" value="NC_013174.1"/>
</dbReference>
<evidence type="ECO:0000259" key="3">
    <source>
        <dbReference type="Pfam" id="PF05257"/>
    </source>
</evidence>
<dbReference type="eggNOG" id="COG3942">
    <property type="taxonomic scope" value="Bacteria"/>
</dbReference>
<dbReference type="SUPFAM" id="SSF54001">
    <property type="entry name" value="Cysteine proteinases"/>
    <property type="match status" value="1"/>
</dbReference>
<feature type="domain" description="Peptidase C51" evidence="3">
    <location>
        <begin position="316"/>
        <end position="397"/>
    </location>
</feature>
<sequence length="426" mass="45342">MSRHIITQRQRRALISALLSAVLAFTLIPVAAQATLAPAPRTAATTHSTPPTQGHALSTALTPAKAGIAVNSQHLKKNESVRISGKVKASNGRAVVATVRIQYRAAGTRNFVTQRTVRTNSKGTFAQYFRPSKSGEWRIAVSGGKGVVSKGIIVRRKSGTRSLPSRTASLGSSALGSATTGTKKLSTKARKKVGLSGVTSVRYRDFRKGMIVETTRNGAKTSWFVHGKIAAAYRKAGGPAGSWGVPLLDAQCSLIEDGCVQRFSRRTVYANNTTSATAVTAKGRNGEIIAAAASQIGYRKRFSNPVVQTTKYNNWAGDTRPWCALYLSWAANAAGHGNVIPTIGNFTTFKRTMGSTYRTGSTPKVGAVVILNGSGYRTHAAIVTGVKGSRVRILDGNTGYGSPAGYRGVNQRWVSRSSLGYYIYLS</sequence>
<accession>C7QZT4</accession>
<organism evidence="4 5">
    <name type="scientific">Jonesia denitrificans (strain ATCC 14870 / DSM 20603 / BCRC 15368 / CIP 55.134 / JCM 11481 / NBRC 15587 / NCTC 10816 / Prevot 55134)</name>
    <name type="common">Listeria denitrificans</name>
    <dbReference type="NCBI Taxonomy" id="471856"/>
    <lineage>
        <taxon>Bacteria</taxon>
        <taxon>Bacillati</taxon>
        <taxon>Actinomycetota</taxon>
        <taxon>Actinomycetes</taxon>
        <taxon>Micrococcales</taxon>
        <taxon>Jonesiaceae</taxon>
        <taxon>Jonesia</taxon>
    </lineage>
</organism>
<evidence type="ECO:0000313" key="5">
    <source>
        <dbReference type="Proteomes" id="UP000000628"/>
    </source>
</evidence>
<keyword evidence="5" id="KW-1185">Reference proteome</keyword>
<name>C7QZT4_JONDD</name>
<reference evidence="4 5" key="1">
    <citation type="journal article" date="2009" name="Stand. Genomic Sci.">
        <title>Complete genome sequence of Jonesia denitrificans type strain (Prevot 55134).</title>
        <authorList>
            <person name="Pukall R."/>
            <person name="Gehrich-Schroter G."/>
            <person name="Lapidus A."/>
            <person name="Nolan M."/>
            <person name="Glavina Del Rio T."/>
            <person name="Lucas S."/>
            <person name="Chen F."/>
            <person name="Tice H."/>
            <person name="Pitluck S."/>
            <person name="Cheng J.F."/>
            <person name="Copeland A."/>
            <person name="Saunders E."/>
            <person name="Brettin T."/>
            <person name="Detter J.C."/>
            <person name="Bruce D."/>
            <person name="Goodwin L."/>
            <person name="Pati A."/>
            <person name="Ivanova N."/>
            <person name="Mavromatis K."/>
            <person name="Ovchinnikova G."/>
            <person name="Chen A."/>
            <person name="Palaniappan K."/>
            <person name="Land M."/>
            <person name="Hauser L."/>
            <person name="Chang Y.J."/>
            <person name="Jeffries C.D."/>
            <person name="Chain P."/>
            <person name="Goker M."/>
            <person name="Bristow J."/>
            <person name="Eisen J.A."/>
            <person name="Markowitz V."/>
            <person name="Hugenholtz P."/>
            <person name="Kyrpides N.C."/>
            <person name="Klenk H.P."/>
            <person name="Han C."/>
        </authorList>
    </citation>
    <scope>NUCLEOTIDE SEQUENCE [LARGE SCALE GENOMIC DNA]</scope>
    <source>
        <strain evidence="5">ATCC 14870 / DSM 20603 / BCRC 15368 / CIP 55.134 / JCM 11481 / NBRC 15587 / NCTC 10816 / Prevot 55134</strain>
    </source>
</reference>
<dbReference type="HOGENOM" id="CLU_643698_0_0_11"/>
<feature type="region of interest" description="Disordered" evidence="1">
    <location>
        <begin position="159"/>
        <end position="183"/>
    </location>
</feature>
<dbReference type="Gene3D" id="3.90.1720.10">
    <property type="entry name" value="endopeptidase domain like (from Nostoc punctiforme)"/>
    <property type="match status" value="1"/>
</dbReference>
<gene>
    <name evidence="4" type="ordered locus">Jden_1849</name>
</gene>
<proteinExistence type="predicted"/>
<dbReference type="eggNOG" id="COG5479">
    <property type="taxonomic scope" value="Bacteria"/>
</dbReference>
<keyword evidence="2" id="KW-0732">Signal</keyword>
<dbReference type="InterPro" id="IPR007921">
    <property type="entry name" value="CHAP_dom"/>
</dbReference>
<dbReference type="Pfam" id="PF05257">
    <property type="entry name" value="CHAP"/>
    <property type="match status" value="1"/>
</dbReference>
<dbReference type="STRING" id="471856.Jden_1849"/>
<dbReference type="OrthoDB" id="5140323at2"/>
<dbReference type="AlphaFoldDB" id="C7QZT4"/>
<feature type="chain" id="PRO_5002983040" evidence="2">
    <location>
        <begin position="35"/>
        <end position="426"/>
    </location>
</feature>
<dbReference type="InterPro" id="IPR038765">
    <property type="entry name" value="Papain-like_cys_pep_sf"/>
</dbReference>